<keyword evidence="3" id="KW-1185">Reference proteome</keyword>
<organism evidence="2 3">
    <name type="scientific">Galerina marginata (strain CBS 339.88)</name>
    <dbReference type="NCBI Taxonomy" id="685588"/>
    <lineage>
        <taxon>Eukaryota</taxon>
        <taxon>Fungi</taxon>
        <taxon>Dikarya</taxon>
        <taxon>Basidiomycota</taxon>
        <taxon>Agaricomycotina</taxon>
        <taxon>Agaricomycetes</taxon>
        <taxon>Agaricomycetidae</taxon>
        <taxon>Agaricales</taxon>
        <taxon>Agaricineae</taxon>
        <taxon>Strophariaceae</taxon>
        <taxon>Galerina</taxon>
    </lineage>
</organism>
<feature type="compositionally biased region" description="Polar residues" evidence="1">
    <location>
        <begin position="109"/>
        <end position="122"/>
    </location>
</feature>
<protein>
    <submittedName>
        <fullName evidence="2">Uncharacterized protein</fullName>
    </submittedName>
</protein>
<dbReference type="AlphaFoldDB" id="A0A067TFZ7"/>
<proteinExistence type="predicted"/>
<name>A0A067TFZ7_GALM3</name>
<evidence type="ECO:0000313" key="3">
    <source>
        <dbReference type="Proteomes" id="UP000027222"/>
    </source>
</evidence>
<evidence type="ECO:0000313" key="2">
    <source>
        <dbReference type="EMBL" id="KDR77883.1"/>
    </source>
</evidence>
<evidence type="ECO:0000256" key="1">
    <source>
        <dbReference type="SAM" id="MobiDB-lite"/>
    </source>
</evidence>
<reference evidence="3" key="1">
    <citation type="journal article" date="2014" name="Proc. Natl. Acad. Sci. U.S.A.">
        <title>Extensive sampling of basidiomycete genomes demonstrates inadequacy of the white-rot/brown-rot paradigm for wood decay fungi.</title>
        <authorList>
            <person name="Riley R."/>
            <person name="Salamov A.A."/>
            <person name="Brown D.W."/>
            <person name="Nagy L.G."/>
            <person name="Floudas D."/>
            <person name="Held B.W."/>
            <person name="Levasseur A."/>
            <person name="Lombard V."/>
            <person name="Morin E."/>
            <person name="Otillar R."/>
            <person name="Lindquist E.A."/>
            <person name="Sun H."/>
            <person name="LaButti K.M."/>
            <person name="Schmutz J."/>
            <person name="Jabbour D."/>
            <person name="Luo H."/>
            <person name="Baker S.E."/>
            <person name="Pisabarro A.G."/>
            <person name="Walton J.D."/>
            <person name="Blanchette R.A."/>
            <person name="Henrissat B."/>
            <person name="Martin F."/>
            <person name="Cullen D."/>
            <person name="Hibbett D.S."/>
            <person name="Grigoriev I.V."/>
        </authorList>
    </citation>
    <scope>NUCLEOTIDE SEQUENCE [LARGE SCALE GENOMIC DNA]</scope>
    <source>
        <strain evidence="3">CBS 339.88</strain>
    </source>
</reference>
<dbReference type="Proteomes" id="UP000027222">
    <property type="component" value="Unassembled WGS sequence"/>
</dbReference>
<sequence>MAWLADSGLGFRSWPERNFEKLEEKSEEKGSGVRRQHHPSRLRPCWRLCLPPDFLQSSVLSLPIVARQPIVTPTPLPLFVWSFAWFGATGGGAVSRCPCAPVREDEDGPTTSAASQKSTGAFKTSRGRWRAGGWKSRAEVPRPLSLHRQRSRLFPVVAAIVVRFAKWRGHWSVGGEKEEGGAAGWETRARAKATTRVQEERQSGSANETGGCCRWTRAKERVPVQDERSLSDTARMTRGGEYVPAFEQGGRVPLLRRAPSLVRSKPARNCGVRPRCSKTGQELAEETLNEPALT</sequence>
<gene>
    <name evidence="2" type="ORF">GALMADRAFT_278296</name>
</gene>
<feature type="region of interest" description="Disordered" evidence="1">
    <location>
        <begin position="103"/>
        <end position="134"/>
    </location>
</feature>
<dbReference type="HOGENOM" id="CLU_946813_0_0_1"/>
<accession>A0A067TFZ7</accession>
<dbReference type="EMBL" id="KL142375">
    <property type="protein sequence ID" value="KDR77883.1"/>
    <property type="molecule type" value="Genomic_DNA"/>
</dbReference>